<dbReference type="SMART" id="SM00347">
    <property type="entry name" value="HTH_MARR"/>
    <property type="match status" value="1"/>
</dbReference>
<dbReference type="Gene3D" id="1.10.10.10">
    <property type="entry name" value="Winged helix-like DNA-binding domain superfamily/Winged helix DNA-binding domain"/>
    <property type="match status" value="1"/>
</dbReference>
<dbReference type="PANTHER" id="PTHR33164:SF5">
    <property type="entry name" value="ORGANIC HYDROPEROXIDE RESISTANCE TRANSCRIPTIONAL REGULATOR"/>
    <property type="match status" value="1"/>
</dbReference>
<keyword evidence="3" id="KW-0805">Transcription regulation</keyword>
<dbReference type="InterPro" id="IPR036390">
    <property type="entry name" value="WH_DNA-bd_sf"/>
</dbReference>
<reference evidence="7" key="2">
    <citation type="submission" date="2020-09" db="EMBL/GenBank/DDBJ databases">
        <authorList>
            <person name="Sun Q."/>
            <person name="Zhou Y."/>
        </authorList>
    </citation>
    <scope>NUCLEOTIDE SEQUENCE</scope>
    <source>
        <strain evidence="7">CGMCC 1.12987</strain>
    </source>
</reference>
<keyword evidence="8" id="KW-1185">Reference proteome</keyword>
<sequence>MEHGNVSDEERDAALKLENQLCFAVYACSREMTKLYHPLLKEIGLTYTQYVTMLALWEKDQVTVKELGARLYLDSGTLTPLLKKLESMGLITRSRHKADERSVIIALTKQGTEMKEKAREIPAKLYGQSGISLEEIHSLRQRITELLTKVQQP</sequence>
<dbReference type="GO" id="GO:0005737">
    <property type="term" value="C:cytoplasm"/>
    <property type="evidence" value="ECO:0007669"/>
    <property type="project" value="UniProtKB-SubCell"/>
</dbReference>
<dbReference type="EMBL" id="BMGR01000003">
    <property type="protein sequence ID" value="GGF95369.1"/>
    <property type="molecule type" value="Genomic_DNA"/>
</dbReference>
<dbReference type="FunFam" id="1.10.10.10:FF:000163">
    <property type="entry name" value="MarR family transcriptional regulator"/>
    <property type="match status" value="1"/>
</dbReference>
<dbReference type="GO" id="GO:0006950">
    <property type="term" value="P:response to stress"/>
    <property type="evidence" value="ECO:0007669"/>
    <property type="project" value="TreeGrafter"/>
</dbReference>
<dbReference type="SUPFAM" id="SSF46785">
    <property type="entry name" value="Winged helix' DNA-binding domain"/>
    <property type="match status" value="1"/>
</dbReference>
<dbReference type="InterPro" id="IPR039422">
    <property type="entry name" value="MarR/SlyA-like"/>
</dbReference>
<feature type="domain" description="HTH marR-type" evidence="6">
    <location>
        <begin position="18"/>
        <end position="148"/>
    </location>
</feature>
<dbReference type="GO" id="GO:0003677">
    <property type="term" value="F:DNA binding"/>
    <property type="evidence" value="ECO:0007669"/>
    <property type="project" value="UniProtKB-KW"/>
</dbReference>
<dbReference type="PROSITE" id="PS50995">
    <property type="entry name" value="HTH_MARR_2"/>
    <property type="match status" value="1"/>
</dbReference>
<keyword evidence="4" id="KW-0238">DNA-binding</keyword>
<evidence type="ECO:0000256" key="2">
    <source>
        <dbReference type="ARBA" id="ARBA00022490"/>
    </source>
</evidence>
<evidence type="ECO:0000256" key="3">
    <source>
        <dbReference type="ARBA" id="ARBA00023015"/>
    </source>
</evidence>
<gene>
    <name evidence="7" type="ORF">GCM10010916_10900</name>
</gene>
<dbReference type="InterPro" id="IPR036388">
    <property type="entry name" value="WH-like_DNA-bd_sf"/>
</dbReference>
<evidence type="ECO:0000259" key="6">
    <source>
        <dbReference type="PROSITE" id="PS50995"/>
    </source>
</evidence>
<dbReference type="PANTHER" id="PTHR33164">
    <property type="entry name" value="TRANSCRIPTIONAL REGULATOR, MARR FAMILY"/>
    <property type="match status" value="1"/>
</dbReference>
<evidence type="ECO:0000256" key="4">
    <source>
        <dbReference type="ARBA" id="ARBA00023125"/>
    </source>
</evidence>
<reference evidence="7" key="1">
    <citation type="journal article" date="2014" name="Int. J. Syst. Evol. Microbiol.">
        <title>Complete genome sequence of Corynebacterium casei LMG S-19264T (=DSM 44701T), isolated from a smear-ripened cheese.</title>
        <authorList>
            <consortium name="US DOE Joint Genome Institute (JGI-PGF)"/>
            <person name="Walter F."/>
            <person name="Albersmeier A."/>
            <person name="Kalinowski J."/>
            <person name="Ruckert C."/>
        </authorList>
    </citation>
    <scope>NUCLEOTIDE SEQUENCE</scope>
    <source>
        <strain evidence="7">CGMCC 1.12987</strain>
    </source>
</reference>
<evidence type="ECO:0000313" key="7">
    <source>
        <dbReference type="EMBL" id="GGF95369.1"/>
    </source>
</evidence>
<dbReference type="InterPro" id="IPR000835">
    <property type="entry name" value="HTH_MarR-typ"/>
</dbReference>
<evidence type="ECO:0000256" key="5">
    <source>
        <dbReference type="ARBA" id="ARBA00023163"/>
    </source>
</evidence>
<organism evidence="7 8">
    <name type="scientific">Paenibacillus abyssi</name>
    <dbReference type="NCBI Taxonomy" id="1340531"/>
    <lineage>
        <taxon>Bacteria</taxon>
        <taxon>Bacillati</taxon>
        <taxon>Bacillota</taxon>
        <taxon>Bacilli</taxon>
        <taxon>Bacillales</taxon>
        <taxon>Paenibacillaceae</taxon>
        <taxon>Paenibacillus</taxon>
    </lineage>
</organism>
<dbReference type="PRINTS" id="PR00598">
    <property type="entry name" value="HTHMARR"/>
</dbReference>
<dbReference type="RefSeq" id="WP_188529752.1">
    <property type="nucleotide sequence ID" value="NZ_BMGR01000003.1"/>
</dbReference>
<evidence type="ECO:0000256" key="1">
    <source>
        <dbReference type="ARBA" id="ARBA00004496"/>
    </source>
</evidence>
<accession>A0A917CT92</accession>
<name>A0A917CT92_9BACL</name>
<keyword evidence="5" id="KW-0804">Transcription</keyword>
<proteinExistence type="predicted"/>
<dbReference type="GO" id="GO:0003700">
    <property type="term" value="F:DNA-binding transcription factor activity"/>
    <property type="evidence" value="ECO:0007669"/>
    <property type="project" value="InterPro"/>
</dbReference>
<evidence type="ECO:0000313" key="8">
    <source>
        <dbReference type="Proteomes" id="UP000644756"/>
    </source>
</evidence>
<protein>
    <submittedName>
        <fullName evidence="7">MarR family transcriptional regulator</fullName>
    </submittedName>
</protein>
<dbReference type="AlphaFoldDB" id="A0A917CT92"/>
<dbReference type="InterPro" id="IPR055166">
    <property type="entry name" value="Transc_reg_Sar_Rot_HTH"/>
</dbReference>
<keyword evidence="2" id="KW-0963">Cytoplasm</keyword>
<comment type="subcellular location">
    <subcellularLocation>
        <location evidence="1">Cytoplasm</location>
    </subcellularLocation>
</comment>
<dbReference type="Pfam" id="PF22381">
    <property type="entry name" value="Staph_reg_Sar_Rot"/>
    <property type="match status" value="1"/>
</dbReference>
<comment type="caution">
    <text evidence="7">The sequence shown here is derived from an EMBL/GenBank/DDBJ whole genome shotgun (WGS) entry which is preliminary data.</text>
</comment>
<dbReference type="Proteomes" id="UP000644756">
    <property type="component" value="Unassembled WGS sequence"/>
</dbReference>